<dbReference type="InterPro" id="IPR025352">
    <property type="entry name" value="DUF4256"/>
</dbReference>
<protein>
    <submittedName>
        <fullName evidence="1">DUF4256 domain-containing protein</fullName>
    </submittedName>
</protein>
<reference evidence="1 2" key="1">
    <citation type="submission" date="2024-09" db="EMBL/GenBank/DDBJ databases">
        <authorList>
            <person name="Sun Q."/>
            <person name="Mori K."/>
        </authorList>
    </citation>
    <scope>NUCLEOTIDE SEQUENCE [LARGE SCALE GENOMIC DNA]</scope>
    <source>
        <strain evidence="1 2">CCM 7650</strain>
    </source>
</reference>
<evidence type="ECO:0000313" key="1">
    <source>
        <dbReference type="EMBL" id="MFC0262948.1"/>
    </source>
</evidence>
<dbReference type="RefSeq" id="WP_382387405.1">
    <property type="nucleotide sequence ID" value="NZ_JBHLWI010000027.1"/>
</dbReference>
<name>A0ABV6FSY5_9BACT</name>
<dbReference type="Pfam" id="PF14066">
    <property type="entry name" value="DUF4256"/>
    <property type="match status" value="1"/>
</dbReference>
<comment type="caution">
    <text evidence="1">The sequence shown here is derived from an EMBL/GenBank/DDBJ whole genome shotgun (WGS) entry which is preliminary data.</text>
</comment>
<dbReference type="EMBL" id="JBHLWI010000027">
    <property type="protein sequence ID" value="MFC0262948.1"/>
    <property type="molecule type" value="Genomic_DNA"/>
</dbReference>
<gene>
    <name evidence="1" type="ORF">ACFFIP_09665</name>
</gene>
<dbReference type="Proteomes" id="UP001589797">
    <property type="component" value="Unassembled WGS sequence"/>
</dbReference>
<proteinExistence type="predicted"/>
<organism evidence="1 2">
    <name type="scientific">Fontibacter flavus</name>
    <dbReference type="NCBI Taxonomy" id="654838"/>
    <lineage>
        <taxon>Bacteria</taxon>
        <taxon>Pseudomonadati</taxon>
        <taxon>Bacteroidota</taxon>
        <taxon>Cytophagia</taxon>
        <taxon>Cytophagales</taxon>
        <taxon>Cyclobacteriaceae</taxon>
        <taxon>Fontibacter</taxon>
    </lineage>
</organism>
<sequence>MKKLSPQQEEEYLGILQSRFNQNPQRHPNLIWEQVKTRLLEFPDKLSSLYDMENTGGEPDVVSQDSSSGAFVFFDCSAETPLGRRSFCYDQTALDSRKANKPQNSAKAMADMMGVNLLTEEEYFYLQTLGDFDTKTSSWLETPVEIRKKGGAIFGDKRFGRTFIYHNGAESYYGVRGFRASLRV</sequence>
<evidence type="ECO:0000313" key="2">
    <source>
        <dbReference type="Proteomes" id="UP001589797"/>
    </source>
</evidence>
<accession>A0ABV6FSY5</accession>
<keyword evidence="2" id="KW-1185">Reference proteome</keyword>